<gene>
    <name evidence="1" type="ORF">EV690_1104</name>
</gene>
<evidence type="ECO:0000313" key="1">
    <source>
        <dbReference type="EMBL" id="TCK58945.1"/>
    </source>
</evidence>
<dbReference type="NCBIfam" id="TIGR01634">
    <property type="entry name" value="tail_P2_I"/>
    <property type="match status" value="1"/>
</dbReference>
<organism evidence="1 2">
    <name type="scientific">Celerinatantimonas diazotrophica</name>
    <dbReference type="NCBI Taxonomy" id="412034"/>
    <lineage>
        <taxon>Bacteria</taxon>
        <taxon>Pseudomonadati</taxon>
        <taxon>Pseudomonadota</taxon>
        <taxon>Gammaproteobacteria</taxon>
        <taxon>Celerinatantimonadaceae</taxon>
        <taxon>Celerinatantimonas</taxon>
    </lineage>
</organism>
<name>A0A4R1K492_9GAMM</name>
<dbReference type="InterPro" id="IPR006521">
    <property type="entry name" value="Tail_protein_I"/>
</dbReference>
<dbReference type="RefSeq" id="WP_131911882.1">
    <property type="nucleotide sequence ID" value="NZ_OU594967.1"/>
</dbReference>
<comment type="caution">
    <text evidence="1">The sequence shown here is derived from an EMBL/GenBank/DDBJ whole genome shotgun (WGS) entry which is preliminary data.</text>
</comment>
<dbReference type="Proteomes" id="UP000295565">
    <property type="component" value="Unassembled WGS sequence"/>
</dbReference>
<reference evidence="1 2" key="1">
    <citation type="submission" date="2019-03" db="EMBL/GenBank/DDBJ databases">
        <title>Genomic Encyclopedia of Type Strains, Phase IV (KMG-IV): sequencing the most valuable type-strain genomes for metagenomic binning, comparative biology and taxonomic classification.</title>
        <authorList>
            <person name="Goeker M."/>
        </authorList>
    </citation>
    <scope>NUCLEOTIDE SEQUENCE [LARGE SCALE GENOMIC DNA]</scope>
    <source>
        <strain evidence="1 2">DSM 18577</strain>
    </source>
</reference>
<protein>
    <submittedName>
        <fullName evidence="1">Phage tail P2-like protein</fullName>
    </submittedName>
</protein>
<keyword evidence="2" id="KW-1185">Reference proteome</keyword>
<evidence type="ECO:0000313" key="2">
    <source>
        <dbReference type="Proteomes" id="UP000295565"/>
    </source>
</evidence>
<dbReference type="OrthoDB" id="90759at2"/>
<accession>A0A4R1K492</accession>
<proteinExistence type="predicted"/>
<dbReference type="EMBL" id="SMGD01000011">
    <property type="protein sequence ID" value="TCK58945.1"/>
    <property type="molecule type" value="Genomic_DNA"/>
</dbReference>
<dbReference type="Pfam" id="PF09684">
    <property type="entry name" value="Tail_P2_I"/>
    <property type="match status" value="1"/>
</dbReference>
<sequence>MTAKQLLPPNATALEKAFVDAMTPELAVPIRDIWDPKRCPSQFLPYLAQSFSVDRWDENWREDEKRAAIEAAFFIHLHKGTKAAIRRVVEPLGFLIQVIEWFQTSPRGDPYTFSLVIGVKDKGITDTMYEQMVKLIFDAKPLRAELMGLDIQAQSNGSISVGACCYTGETVVVYPYAPGTITVTGSIYSGGSDHTIDTVSIYPHE</sequence>
<dbReference type="AlphaFoldDB" id="A0A4R1K492"/>